<reference evidence="8 9" key="1">
    <citation type="submission" date="2022-03" db="EMBL/GenBank/DDBJ databases">
        <title>A chromosomal length assembly of Cordylochernes scorpioides.</title>
        <authorList>
            <person name="Zeh D."/>
            <person name="Zeh J."/>
        </authorList>
    </citation>
    <scope>NUCLEOTIDE SEQUENCE [LARGE SCALE GENOMIC DNA]</scope>
    <source>
        <strain evidence="8">IN4F17</strain>
        <tissue evidence="8">Whole Body</tissue>
    </source>
</reference>
<evidence type="ECO:0000256" key="5">
    <source>
        <dbReference type="ARBA" id="ARBA00022801"/>
    </source>
</evidence>
<dbReference type="PANTHER" id="PTHR34072:SF52">
    <property type="entry name" value="RIBONUCLEASE H"/>
    <property type="match status" value="1"/>
</dbReference>
<dbReference type="PANTHER" id="PTHR34072">
    <property type="entry name" value="ENZYMATIC POLYPROTEIN-RELATED"/>
    <property type="match status" value="1"/>
</dbReference>
<evidence type="ECO:0000256" key="2">
    <source>
        <dbReference type="ARBA" id="ARBA00022695"/>
    </source>
</evidence>
<dbReference type="InterPro" id="IPR043502">
    <property type="entry name" value="DNA/RNA_pol_sf"/>
</dbReference>
<evidence type="ECO:0000256" key="6">
    <source>
        <dbReference type="ARBA" id="ARBA00022918"/>
    </source>
</evidence>
<dbReference type="EMBL" id="CP092885">
    <property type="protein sequence ID" value="UYV83314.1"/>
    <property type="molecule type" value="Genomic_DNA"/>
</dbReference>
<name>A0ABY6LRY5_9ARAC</name>
<evidence type="ECO:0000256" key="1">
    <source>
        <dbReference type="ARBA" id="ARBA00022679"/>
    </source>
</evidence>
<organism evidence="8 9">
    <name type="scientific">Cordylochernes scorpioides</name>
    <dbReference type="NCBI Taxonomy" id="51811"/>
    <lineage>
        <taxon>Eukaryota</taxon>
        <taxon>Metazoa</taxon>
        <taxon>Ecdysozoa</taxon>
        <taxon>Arthropoda</taxon>
        <taxon>Chelicerata</taxon>
        <taxon>Arachnida</taxon>
        <taxon>Pseudoscorpiones</taxon>
        <taxon>Cheliferoidea</taxon>
        <taxon>Chernetidae</taxon>
        <taxon>Cordylochernes</taxon>
    </lineage>
</organism>
<evidence type="ECO:0000256" key="3">
    <source>
        <dbReference type="ARBA" id="ARBA00022722"/>
    </source>
</evidence>
<dbReference type="Proteomes" id="UP001235939">
    <property type="component" value="Chromosome 23"/>
</dbReference>
<evidence type="ECO:0000313" key="8">
    <source>
        <dbReference type="EMBL" id="UYV83314.1"/>
    </source>
</evidence>
<keyword evidence="6" id="KW-0695">RNA-directed DNA polymerase</keyword>
<accession>A0ABY6LRY5</accession>
<keyword evidence="3" id="KW-0540">Nuclease</keyword>
<keyword evidence="9" id="KW-1185">Reference proteome</keyword>
<keyword evidence="5" id="KW-0378">Hydrolase</keyword>
<sequence length="179" mass="20867">MYWPIGWSQLRWHSSVGQSGDIDICGRRHEELPPGVWMILQDDRAVGSVLQQLDNNTWKPIAFFSKKLNPAQCNYSTYDRELLAIYLSIKFFKHLLEAREFTILTDHKPLIYAFKQKNEKASPIQLRHLQYISQFTTDIKYIKGTDNIVADALSRVDAITTIDYEEIAKNKLVIQNYKT</sequence>
<keyword evidence="2" id="KW-0548">Nucleotidyltransferase</keyword>
<dbReference type="Pfam" id="PF17917">
    <property type="entry name" value="RT_RNaseH"/>
    <property type="match status" value="1"/>
</dbReference>
<keyword evidence="4" id="KW-0255">Endonuclease</keyword>
<dbReference type="SUPFAM" id="SSF56672">
    <property type="entry name" value="DNA/RNA polymerases"/>
    <property type="match status" value="1"/>
</dbReference>
<keyword evidence="1" id="KW-0808">Transferase</keyword>
<feature type="domain" description="Reverse transcriptase RNase H-like" evidence="7">
    <location>
        <begin position="43"/>
        <end position="134"/>
    </location>
</feature>
<proteinExistence type="predicted"/>
<evidence type="ECO:0000256" key="4">
    <source>
        <dbReference type="ARBA" id="ARBA00022759"/>
    </source>
</evidence>
<dbReference type="Gene3D" id="3.10.20.370">
    <property type="match status" value="1"/>
</dbReference>
<dbReference type="InterPro" id="IPR041373">
    <property type="entry name" value="RT_RNaseH"/>
</dbReference>
<evidence type="ECO:0000313" key="9">
    <source>
        <dbReference type="Proteomes" id="UP001235939"/>
    </source>
</evidence>
<gene>
    <name evidence="8" type="ORF">LAZ67_23000472</name>
</gene>
<dbReference type="CDD" id="cd09274">
    <property type="entry name" value="RNase_HI_RT_Ty3"/>
    <property type="match status" value="1"/>
</dbReference>
<protein>
    <recommendedName>
        <fullName evidence="7">Reverse transcriptase RNase H-like domain-containing protein</fullName>
    </recommendedName>
</protein>
<evidence type="ECO:0000259" key="7">
    <source>
        <dbReference type="Pfam" id="PF17917"/>
    </source>
</evidence>